<evidence type="ECO:0000313" key="3">
    <source>
        <dbReference type="Proteomes" id="UP000623467"/>
    </source>
</evidence>
<comment type="caution">
    <text evidence="2">The sequence shown here is derived from an EMBL/GenBank/DDBJ whole genome shotgun (WGS) entry which is preliminary data.</text>
</comment>
<dbReference type="OrthoDB" id="3035502at2759"/>
<evidence type="ECO:0000256" key="1">
    <source>
        <dbReference type="SAM" id="MobiDB-lite"/>
    </source>
</evidence>
<evidence type="ECO:0008006" key="4">
    <source>
        <dbReference type="Google" id="ProtNLM"/>
    </source>
</evidence>
<accession>A0A8H6Y2Y9</accession>
<evidence type="ECO:0000313" key="2">
    <source>
        <dbReference type="EMBL" id="KAF7353148.1"/>
    </source>
</evidence>
<reference evidence="2" key="1">
    <citation type="submission" date="2020-05" db="EMBL/GenBank/DDBJ databases">
        <title>Mycena genomes resolve the evolution of fungal bioluminescence.</title>
        <authorList>
            <person name="Tsai I.J."/>
        </authorList>
    </citation>
    <scope>NUCLEOTIDE SEQUENCE</scope>
    <source>
        <strain evidence="2">160909Yilan</strain>
    </source>
</reference>
<feature type="region of interest" description="Disordered" evidence="1">
    <location>
        <begin position="1"/>
        <end position="40"/>
    </location>
</feature>
<feature type="compositionally biased region" description="Basic and acidic residues" evidence="1">
    <location>
        <begin position="132"/>
        <end position="144"/>
    </location>
</feature>
<dbReference type="Proteomes" id="UP000623467">
    <property type="component" value="Unassembled WGS sequence"/>
</dbReference>
<dbReference type="EMBL" id="JACAZH010000012">
    <property type="protein sequence ID" value="KAF7353148.1"/>
    <property type="molecule type" value="Genomic_DNA"/>
</dbReference>
<name>A0A8H6Y2Y9_9AGAR</name>
<dbReference type="PANTHER" id="PTHR33096">
    <property type="entry name" value="CXC2 DOMAIN-CONTAINING PROTEIN"/>
    <property type="match status" value="1"/>
</dbReference>
<dbReference type="Pfam" id="PF18758">
    <property type="entry name" value="KDZ"/>
    <property type="match status" value="1"/>
</dbReference>
<proteinExistence type="predicted"/>
<gene>
    <name evidence="2" type="ORF">MSAN_01502300</name>
</gene>
<protein>
    <recommendedName>
        <fullName evidence="4">CxC1-like cysteine cluster associated with KDZ transposases domain-containing protein</fullName>
    </recommendedName>
</protein>
<feature type="region of interest" description="Disordered" evidence="1">
    <location>
        <begin position="124"/>
        <end position="144"/>
    </location>
</feature>
<dbReference type="AlphaFoldDB" id="A0A8H6Y2Y9"/>
<keyword evidence="3" id="KW-1185">Reference proteome</keyword>
<organism evidence="2 3">
    <name type="scientific">Mycena sanguinolenta</name>
    <dbReference type="NCBI Taxonomy" id="230812"/>
    <lineage>
        <taxon>Eukaryota</taxon>
        <taxon>Fungi</taxon>
        <taxon>Dikarya</taxon>
        <taxon>Basidiomycota</taxon>
        <taxon>Agaricomycotina</taxon>
        <taxon>Agaricomycetes</taxon>
        <taxon>Agaricomycetidae</taxon>
        <taxon>Agaricales</taxon>
        <taxon>Marasmiineae</taxon>
        <taxon>Mycenaceae</taxon>
        <taxon>Mycena</taxon>
    </lineage>
</organism>
<dbReference type="InterPro" id="IPR040521">
    <property type="entry name" value="KDZ"/>
</dbReference>
<sequence length="995" mass="114325">MHRNKANSSMRKGSASSGRMRMLGSERKSPHLPGRAPVKKVTLLRQAVDEYRRSGERALRARLNDMDAGDREGLERLQSLAEDNNFDAGSDAPNMVDVEDVMAGGERAELSHAGGEFVSLEQEIEEDSGDDNDAKKARKAKDWRTRRDLTERRNRAFDSQMSDMLSAYIRMCAEPEMPAQPRGDDDAEVEELYEIQVVDIFGTSSVEVKLDPQANGVVPALILAQMIPSAPWAPTVAIKLRVLEAYRVPYRPYLCQQFSVAYDLYLDLRRRTDERVMKALGRDSTWRLKHACPACTYKLEGEDALIFEMLTTMDGNDSLKRVLRREKATMAECEMEEPVLGKSRERVDNRDAGDGYYISRERVERWARDRLADRLPMQPEKIGGDNPCADRWKNMINDVTSKMWGIFDETGVFLALCRHGFVLVIADMIRSGELAKYPLAVVKDGFGMKIGAGYDVGCHFEGTVANSELGEEAQKKGLRCLVGSFHGHAHNRLCQLRFLATYVEGMGLEDLEGCERFFSRSNGLAKSCRYASRFHRQQEIATYVKHFDTFETYANLSKFLCSNYHQALAILETEAPLRAWMRLEGVDSFDRFHEWLVEERTYLEGLKNSPKTNDDTLEMEYVQRLVNLSASQAKYKVVAAEARRAKGDDGTYTPGVSKVELARRHAQEKMEKDLDRVHELETTLDIVERWTTESPEWTLTVNKIKKRKYHLALDALELLIVERIFELTKMNRSETGYKMRKHIAKALQARSKAVKNAIERYNDAAAALEPPMPSVSWEQVVEYAFLADFDILRDTRSEVQSKPWARPSYRLAMDRYFKILRAREEIKRLNIEIRRVVTWIRDENRFLRRMEKNLREVGDKSEEKIEEDVQMAVQVRLYRERRGRFDAGHLERFCKLAKTAGFTGSLQSGMAVERQEAEQRLRELQAELAGEGEGDKMEVDDEEEPEVSNQRNTHEEEIEEEDEGHEAREEMVSDLLYQISMLAVDDHVLERPDDE</sequence>
<feature type="compositionally biased region" description="Polar residues" evidence="1">
    <location>
        <begin position="1"/>
        <end position="17"/>
    </location>
</feature>
<feature type="region of interest" description="Disordered" evidence="1">
    <location>
        <begin position="928"/>
        <end position="971"/>
    </location>
</feature>
<dbReference type="PANTHER" id="PTHR33096:SF1">
    <property type="entry name" value="CXC1-LIKE CYSTEINE CLUSTER ASSOCIATED WITH KDZ TRANSPOSASES DOMAIN-CONTAINING PROTEIN"/>
    <property type="match status" value="1"/>
</dbReference>